<organism evidence="2 3">
    <name type="scientific">Somion occarium</name>
    <dbReference type="NCBI Taxonomy" id="3059160"/>
    <lineage>
        <taxon>Eukaryota</taxon>
        <taxon>Fungi</taxon>
        <taxon>Dikarya</taxon>
        <taxon>Basidiomycota</taxon>
        <taxon>Agaricomycotina</taxon>
        <taxon>Agaricomycetes</taxon>
        <taxon>Polyporales</taxon>
        <taxon>Cerrenaceae</taxon>
        <taxon>Somion</taxon>
    </lineage>
</organism>
<dbReference type="SUPFAM" id="SSF53335">
    <property type="entry name" value="S-adenosyl-L-methionine-dependent methyltransferases"/>
    <property type="match status" value="1"/>
</dbReference>
<sequence>MHDEIRKLASEYGFTEDSGKLSIILYCAGDINLIISALGGEHSVDTLISILSLCSIPSAESVIQALVDHVLKPGGQFLFYEHVRHPREDIAWWQWFWTPVWKRAFDGCCLDRPTHLWIDAMPVWESKELDTQDEEPEEHLFPHRIGSG</sequence>
<dbReference type="Proteomes" id="UP001497453">
    <property type="component" value="Chromosome 2"/>
</dbReference>
<dbReference type="Gene3D" id="3.40.50.150">
    <property type="entry name" value="Vaccinia Virus protein VP39"/>
    <property type="match status" value="1"/>
</dbReference>
<dbReference type="InterPro" id="IPR029063">
    <property type="entry name" value="SAM-dependent_MTases_sf"/>
</dbReference>
<gene>
    <name evidence="2" type="ORF">GFSPODELE1_LOCUS4203</name>
</gene>
<dbReference type="PANTHER" id="PTHR45036">
    <property type="entry name" value="METHYLTRANSFERASE LIKE 7B"/>
    <property type="match status" value="1"/>
</dbReference>
<reference evidence="3" key="1">
    <citation type="submission" date="2024-04" db="EMBL/GenBank/DDBJ databases">
        <authorList>
            <person name="Shaw F."/>
            <person name="Minotto A."/>
        </authorList>
    </citation>
    <scope>NUCLEOTIDE SEQUENCE [LARGE SCALE GENOMIC DNA]</scope>
</reference>
<keyword evidence="3" id="KW-1185">Reference proteome</keyword>
<accession>A0ABP1D4C2</accession>
<dbReference type="PANTHER" id="PTHR45036:SF1">
    <property type="entry name" value="METHYLTRANSFERASE LIKE 7A"/>
    <property type="match status" value="1"/>
</dbReference>
<proteinExistence type="predicted"/>
<dbReference type="EMBL" id="OZ037945">
    <property type="protein sequence ID" value="CAL1702746.1"/>
    <property type="molecule type" value="Genomic_DNA"/>
</dbReference>
<dbReference type="InterPro" id="IPR052356">
    <property type="entry name" value="Thiol_S-MT"/>
</dbReference>
<feature type="region of interest" description="Disordered" evidence="1">
    <location>
        <begin position="129"/>
        <end position="148"/>
    </location>
</feature>
<evidence type="ECO:0000313" key="2">
    <source>
        <dbReference type="EMBL" id="CAL1702746.1"/>
    </source>
</evidence>
<evidence type="ECO:0000256" key="1">
    <source>
        <dbReference type="SAM" id="MobiDB-lite"/>
    </source>
</evidence>
<protein>
    <recommendedName>
        <fullName evidence="4">S-adenosyl-L-methionine-dependent methyltransferase</fullName>
    </recommendedName>
</protein>
<evidence type="ECO:0008006" key="4">
    <source>
        <dbReference type="Google" id="ProtNLM"/>
    </source>
</evidence>
<evidence type="ECO:0000313" key="3">
    <source>
        <dbReference type="Proteomes" id="UP001497453"/>
    </source>
</evidence>
<name>A0ABP1D4C2_9APHY</name>